<name>A0A9P6BA29_9AGAM</name>
<proteinExistence type="inferred from homology"/>
<comment type="similarity">
    <text evidence="2">Belongs to the class-I pyridoxal-phosphate-dependent aminotransferase family.</text>
</comment>
<dbReference type="Pfam" id="PF00155">
    <property type="entry name" value="Aminotran_1_2"/>
    <property type="match status" value="1"/>
</dbReference>
<accession>A0A9P6BA29</accession>
<comment type="cofactor">
    <cofactor evidence="1">
        <name>pyridoxal 5'-phosphate</name>
        <dbReference type="ChEBI" id="CHEBI:597326"/>
    </cofactor>
</comment>
<dbReference type="AlphaFoldDB" id="A0A9P6BA29"/>
<keyword evidence="8" id="KW-1185">Reference proteome</keyword>
<dbReference type="InterPro" id="IPR004839">
    <property type="entry name" value="Aminotransferase_I/II_large"/>
</dbReference>
<sequence>MPPNAVDLKHHLSFRAHTRKRERLAQAYPRGDETLINMDGGVPFSEYYPFETISSRYLSEDAFPIDPHLTPQKGVFSWLTDFFTSPSSATRKLEITRHAQKPDDFEISTLMNYSPGTGLAPLETYIQEFIRRVYRPAYTDWNILIDIGAGDAFSKVLEVVTNPGDCCLVDDWSYNFSLAQMKDIGILPVPVKVDSIGLIPSELHRTLASWDETTRRRPRPRILLQVPAGQNPLGTTLTAQRKQDIYKVAVEWDLLIVEDDPYYFQQFGPYSHQTQVARTTAYAAEGSDQAWIDSLVPSFLRYDYQGRVIRLDTFSKTVGPGGRLGYFTTSPLLREHLMLAQNGRSFPPSGISQALIGTLLKSWGHDGFIRWLRGLRGQYRLRRDLTIDLFYRHFDIQQEYDSGQSVLVAYPHHSQKGVPDEKPGSRKSTALFEFVPPSTGMFIWIKVYLENHPSFAELSRQTSLAHARSKLSLDIWQAIMDAGVRLRPGFVFQNRTDEERDAEGDTAGYMRLSYATATHEQLEKGVEDISRAFHGFFQV</sequence>
<evidence type="ECO:0000256" key="3">
    <source>
        <dbReference type="ARBA" id="ARBA00022576"/>
    </source>
</evidence>
<evidence type="ECO:0000256" key="4">
    <source>
        <dbReference type="ARBA" id="ARBA00022679"/>
    </source>
</evidence>
<keyword evidence="4" id="KW-0808">Transferase</keyword>
<evidence type="ECO:0000256" key="5">
    <source>
        <dbReference type="ARBA" id="ARBA00022898"/>
    </source>
</evidence>
<feature type="domain" description="Aminotransferase class I/classII large" evidence="6">
    <location>
        <begin position="104"/>
        <end position="361"/>
    </location>
</feature>
<reference evidence="7" key="1">
    <citation type="journal article" date="2020" name="Nat. Commun.">
        <title>Large-scale genome sequencing of mycorrhizal fungi provides insights into the early evolution of symbiotic traits.</title>
        <authorList>
            <person name="Miyauchi S."/>
            <person name="Kiss E."/>
            <person name="Kuo A."/>
            <person name="Drula E."/>
            <person name="Kohler A."/>
            <person name="Sanchez-Garcia M."/>
            <person name="Morin E."/>
            <person name="Andreopoulos B."/>
            <person name="Barry K.W."/>
            <person name="Bonito G."/>
            <person name="Buee M."/>
            <person name="Carver A."/>
            <person name="Chen C."/>
            <person name="Cichocki N."/>
            <person name="Clum A."/>
            <person name="Culley D."/>
            <person name="Crous P.W."/>
            <person name="Fauchery L."/>
            <person name="Girlanda M."/>
            <person name="Hayes R.D."/>
            <person name="Keri Z."/>
            <person name="LaButti K."/>
            <person name="Lipzen A."/>
            <person name="Lombard V."/>
            <person name="Magnuson J."/>
            <person name="Maillard F."/>
            <person name="Murat C."/>
            <person name="Nolan M."/>
            <person name="Ohm R.A."/>
            <person name="Pangilinan J."/>
            <person name="Pereira M.F."/>
            <person name="Perotto S."/>
            <person name="Peter M."/>
            <person name="Pfister S."/>
            <person name="Riley R."/>
            <person name="Sitrit Y."/>
            <person name="Stielow J.B."/>
            <person name="Szollosi G."/>
            <person name="Zifcakova L."/>
            <person name="Stursova M."/>
            <person name="Spatafora J.W."/>
            <person name="Tedersoo L."/>
            <person name="Vaario L.M."/>
            <person name="Yamada A."/>
            <person name="Yan M."/>
            <person name="Wang P."/>
            <person name="Xu J."/>
            <person name="Bruns T."/>
            <person name="Baldrian P."/>
            <person name="Vilgalys R."/>
            <person name="Dunand C."/>
            <person name="Henrissat B."/>
            <person name="Grigoriev I.V."/>
            <person name="Hibbett D."/>
            <person name="Nagy L.G."/>
            <person name="Martin F.M."/>
        </authorList>
    </citation>
    <scope>NUCLEOTIDE SEQUENCE</scope>
    <source>
        <strain evidence="7">UP504</strain>
    </source>
</reference>
<dbReference type="PANTHER" id="PTHR42790">
    <property type="entry name" value="AMINOTRANSFERASE"/>
    <property type="match status" value="1"/>
</dbReference>
<keyword evidence="5" id="KW-0663">Pyridoxal phosphate</keyword>
<dbReference type="GO" id="GO:0030170">
    <property type="term" value="F:pyridoxal phosphate binding"/>
    <property type="evidence" value="ECO:0007669"/>
    <property type="project" value="InterPro"/>
</dbReference>
<evidence type="ECO:0000313" key="7">
    <source>
        <dbReference type="EMBL" id="KAF9520549.1"/>
    </source>
</evidence>
<dbReference type="PANTHER" id="PTHR42790:SF1">
    <property type="entry name" value="AROMATIC AMINO ACID AMINOTRANSFERASE, HYPOTHETICAL (EUROFUNG)"/>
    <property type="match status" value="1"/>
</dbReference>
<dbReference type="GO" id="GO:0008483">
    <property type="term" value="F:transaminase activity"/>
    <property type="evidence" value="ECO:0007669"/>
    <property type="project" value="UniProtKB-KW"/>
</dbReference>
<dbReference type="OrthoDB" id="691673at2759"/>
<comment type="caution">
    <text evidence="7">The sequence shown here is derived from an EMBL/GenBank/DDBJ whole genome shotgun (WGS) entry which is preliminary data.</text>
</comment>
<dbReference type="GO" id="GO:1901605">
    <property type="term" value="P:alpha-amino acid metabolic process"/>
    <property type="evidence" value="ECO:0007669"/>
    <property type="project" value="TreeGrafter"/>
</dbReference>
<dbReference type="Gene3D" id="3.40.640.10">
    <property type="entry name" value="Type I PLP-dependent aspartate aminotransferase-like (Major domain)"/>
    <property type="match status" value="1"/>
</dbReference>
<evidence type="ECO:0000256" key="1">
    <source>
        <dbReference type="ARBA" id="ARBA00001933"/>
    </source>
</evidence>
<evidence type="ECO:0000259" key="6">
    <source>
        <dbReference type="Pfam" id="PF00155"/>
    </source>
</evidence>
<evidence type="ECO:0000256" key="2">
    <source>
        <dbReference type="ARBA" id="ARBA00007441"/>
    </source>
</evidence>
<gene>
    <name evidence="7" type="ORF">BS47DRAFT_641929</name>
</gene>
<dbReference type="Proteomes" id="UP000886523">
    <property type="component" value="Unassembled WGS sequence"/>
</dbReference>
<evidence type="ECO:0000313" key="8">
    <source>
        <dbReference type="Proteomes" id="UP000886523"/>
    </source>
</evidence>
<dbReference type="CDD" id="cd00609">
    <property type="entry name" value="AAT_like"/>
    <property type="match status" value="1"/>
</dbReference>
<organism evidence="7 8">
    <name type="scientific">Hydnum rufescens UP504</name>
    <dbReference type="NCBI Taxonomy" id="1448309"/>
    <lineage>
        <taxon>Eukaryota</taxon>
        <taxon>Fungi</taxon>
        <taxon>Dikarya</taxon>
        <taxon>Basidiomycota</taxon>
        <taxon>Agaricomycotina</taxon>
        <taxon>Agaricomycetes</taxon>
        <taxon>Cantharellales</taxon>
        <taxon>Hydnaceae</taxon>
        <taxon>Hydnum</taxon>
    </lineage>
</organism>
<protein>
    <recommendedName>
        <fullName evidence="6">Aminotransferase class I/classII large domain-containing protein</fullName>
    </recommendedName>
</protein>
<dbReference type="InterPro" id="IPR015424">
    <property type="entry name" value="PyrdxlP-dep_Trfase"/>
</dbReference>
<dbReference type="InterPro" id="IPR015421">
    <property type="entry name" value="PyrdxlP-dep_Trfase_major"/>
</dbReference>
<keyword evidence="3" id="KW-0032">Aminotransferase</keyword>
<dbReference type="SUPFAM" id="SSF53383">
    <property type="entry name" value="PLP-dependent transferases"/>
    <property type="match status" value="1"/>
</dbReference>
<dbReference type="EMBL" id="MU128911">
    <property type="protein sequence ID" value="KAF9520549.1"/>
    <property type="molecule type" value="Genomic_DNA"/>
</dbReference>
<dbReference type="InterPro" id="IPR050859">
    <property type="entry name" value="Class-I_PLP-dep_aminotransf"/>
</dbReference>